<comment type="cofactor">
    <cofactor evidence="1">
        <name>pyrroloquinoline quinone</name>
        <dbReference type="ChEBI" id="CHEBI:58442"/>
    </cofactor>
</comment>
<dbReference type="Gene3D" id="2.140.10.10">
    <property type="entry name" value="Quinoprotein alcohol dehydrogenase-like superfamily"/>
    <property type="match status" value="1"/>
</dbReference>
<keyword evidence="3" id="KW-0560">Oxidoreductase</keyword>
<feature type="domain" description="Pyrrolo-quinoline quinone repeat" evidence="5">
    <location>
        <begin position="170"/>
        <end position="785"/>
    </location>
</feature>
<proteinExistence type="inferred from homology"/>
<dbReference type="NCBIfam" id="TIGR03074">
    <property type="entry name" value="PQQ_membr_DH"/>
    <property type="match status" value="1"/>
</dbReference>
<evidence type="ECO:0000259" key="5">
    <source>
        <dbReference type="Pfam" id="PF01011"/>
    </source>
</evidence>
<feature type="transmembrane region" description="Helical" evidence="4">
    <location>
        <begin position="120"/>
        <end position="139"/>
    </location>
</feature>
<dbReference type="EMBL" id="VIWP01000017">
    <property type="protein sequence ID" value="TWF43942.1"/>
    <property type="molecule type" value="Genomic_DNA"/>
</dbReference>
<dbReference type="InterPro" id="IPR002372">
    <property type="entry name" value="PQQ_rpt_dom"/>
</dbReference>
<dbReference type="InterPro" id="IPR017511">
    <property type="entry name" value="PQQ_mDH"/>
</dbReference>
<evidence type="ECO:0000256" key="4">
    <source>
        <dbReference type="SAM" id="Phobius"/>
    </source>
</evidence>
<dbReference type="GO" id="GO:0048038">
    <property type="term" value="F:quinone binding"/>
    <property type="evidence" value="ECO:0007669"/>
    <property type="project" value="InterPro"/>
</dbReference>
<evidence type="ECO:0000313" key="6">
    <source>
        <dbReference type="EMBL" id="TWF43942.1"/>
    </source>
</evidence>
<dbReference type="SMART" id="SM00564">
    <property type="entry name" value="PQQ"/>
    <property type="match status" value="5"/>
</dbReference>
<keyword evidence="7" id="KW-1185">Reference proteome</keyword>
<evidence type="ECO:0000256" key="3">
    <source>
        <dbReference type="ARBA" id="ARBA00023002"/>
    </source>
</evidence>
<dbReference type="GO" id="GO:0008876">
    <property type="term" value="F:quinoprotein glucose dehydrogenase activity"/>
    <property type="evidence" value="ECO:0007669"/>
    <property type="project" value="TreeGrafter"/>
</dbReference>
<dbReference type="SUPFAM" id="SSF50998">
    <property type="entry name" value="Quinoprotein alcohol dehydrogenase-like"/>
    <property type="match status" value="1"/>
</dbReference>
<dbReference type="Proteomes" id="UP000320653">
    <property type="component" value="Unassembled WGS sequence"/>
</dbReference>
<accession>A0A561Q0R4</accession>
<keyword evidence="4" id="KW-1133">Transmembrane helix</keyword>
<sequence length="809" mass="87342">MMSRIGGFITALLGLAILWYGVKLAQAGGSPFYVFMGLGLLVSGGLLIGRRQTGLLVYSLTLAVTFIWTLYEVGFDKWQWIPRGALVIFLGLLLSLPFVTNSLRDRPNKLWAPGLGNGVFALRAVVAVIAVLGIIAWFYDPLSITGKLAKTASADAATDPSGTPYPTDDWTAYGGTNLGQRYSALTDVNVANVKGLKVAWEHHTGDLRKADQDSSEYTFEATPIKVDGGLYFCTPHNVIQSLEPETGKVRWSFDPMMKRDPFYQHQTCRGVSWNDSTAYAAPADSTPDQQAAEAAAVAECPRRILASTVDARLFALNADTGALCKTFGTDGYVDLMEGMIDTNRATYQQTSAPLVTKDLIILGSAIADNYYENNPSGVIRAFDVRTGKIVWKFDASKPNDTAPLAPGQHYEPNSVVAWTQFAADEKLGLAYIPFGNASPDQVGISRTPEQEAFVDALVALDLRTGHLKWKFQTSHHDLWDRDNPSQPVLLNLPKNGVDTPAIIIPTKIGNLWVLDRTNGQPILPISEVPVKTNTDIAGEKLSPTQPMSSLNFTPAALREADMWGATPFDQMACRTTYNQYRYDGNPWTPPTTTGSLVWPGNIGVFNWGSIAVDPVNKWLIGTPQYLAYLYQLYPRPAGDLNKRVFGGDNSGGESKPGNENLGGPYAVSIQHFRSALAAPCNAPAWGVRVGVDLTTGKTAWKYRNGTVAGQKFAGVKFPIPFEMGMLAHGGTLTTAGGVAFTAAALDDAIRGYDMQTGEVLWKMALPAGGQATPMTYRGKDGKQYIVVAAGGHGSLGTTPGDSVIAYTLN</sequence>
<protein>
    <submittedName>
        <fullName evidence="6">Quinoprotein glucose dehydrogenase</fullName>
    </submittedName>
</protein>
<dbReference type="AlphaFoldDB" id="A0A561Q0R4"/>
<feature type="transmembrane region" description="Helical" evidence="4">
    <location>
        <begin position="5"/>
        <end position="22"/>
    </location>
</feature>
<dbReference type="GO" id="GO:0016020">
    <property type="term" value="C:membrane"/>
    <property type="evidence" value="ECO:0007669"/>
    <property type="project" value="InterPro"/>
</dbReference>
<dbReference type="InterPro" id="IPR011047">
    <property type="entry name" value="Quinoprotein_ADH-like_sf"/>
</dbReference>
<gene>
    <name evidence="6" type="ORF">FHW37_11730</name>
</gene>
<dbReference type="CDD" id="cd10280">
    <property type="entry name" value="PQQ_mGDH"/>
    <property type="match status" value="1"/>
</dbReference>
<keyword evidence="4" id="KW-0472">Membrane</keyword>
<dbReference type="PANTHER" id="PTHR32303">
    <property type="entry name" value="QUINOPROTEIN ALCOHOL DEHYDROGENASE (CYTOCHROME C)"/>
    <property type="match status" value="1"/>
</dbReference>
<evidence type="ECO:0000313" key="7">
    <source>
        <dbReference type="Proteomes" id="UP000320653"/>
    </source>
</evidence>
<dbReference type="OrthoDB" id="9794322at2"/>
<organism evidence="6 7">
    <name type="scientific">Neorhizobium alkalisoli</name>
    <dbReference type="NCBI Taxonomy" id="528178"/>
    <lineage>
        <taxon>Bacteria</taxon>
        <taxon>Pseudomonadati</taxon>
        <taxon>Pseudomonadota</taxon>
        <taxon>Alphaproteobacteria</taxon>
        <taxon>Hyphomicrobiales</taxon>
        <taxon>Rhizobiaceae</taxon>
        <taxon>Rhizobium/Agrobacterium group</taxon>
        <taxon>Neorhizobium</taxon>
    </lineage>
</organism>
<dbReference type="InterPro" id="IPR018391">
    <property type="entry name" value="PQQ_b-propeller_rpt"/>
</dbReference>
<evidence type="ECO:0000256" key="1">
    <source>
        <dbReference type="ARBA" id="ARBA00001931"/>
    </source>
</evidence>
<name>A0A561Q0R4_9HYPH</name>
<feature type="transmembrane region" description="Helical" evidence="4">
    <location>
        <begin position="55"/>
        <end position="74"/>
    </location>
</feature>
<dbReference type="PANTHER" id="PTHR32303:SF4">
    <property type="entry name" value="QUINOPROTEIN GLUCOSE DEHYDROGENASE"/>
    <property type="match status" value="1"/>
</dbReference>
<keyword evidence="4" id="KW-0812">Transmembrane</keyword>
<comment type="similarity">
    <text evidence="2">Belongs to the bacterial PQQ dehydrogenase family.</text>
</comment>
<dbReference type="Pfam" id="PF01011">
    <property type="entry name" value="PQQ"/>
    <property type="match status" value="1"/>
</dbReference>
<evidence type="ECO:0000256" key="2">
    <source>
        <dbReference type="ARBA" id="ARBA00008156"/>
    </source>
</evidence>
<feature type="transmembrane region" description="Helical" evidence="4">
    <location>
        <begin position="80"/>
        <end position="99"/>
    </location>
</feature>
<feature type="transmembrane region" description="Helical" evidence="4">
    <location>
        <begin position="28"/>
        <end position="48"/>
    </location>
</feature>
<reference evidence="6 7" key="1">
    <citation type="submission" date="2019-06" db="EMBL/GenBank/DDBJ databases">
        <title>Sorghum-associated microbial communities from plants grown in Nebraska, USA.</title>
        <authorList>
            <person name="Schachtman D."/>
        </authorList>
    </citation>
    <scope>NUCLEOTIDE SEQUENCE [LARGE SCALE GENOMIC DNA]</scope>
    <source>
        <strain evidence="6 7">1225</strain>
    </source>
</reference>
<comment type="caution">
    <text evidence="6">The sequence shown here is derived from an EMBL/GenBank/DDBJ whole genome shotgun (WGS) entry which is preliminary data.</text>
</comment>